<gene>
    <name evidence="6" type="ORF">HEQ75_12695</name>
</gene>
<evidence type="ECO:0000256" key="1">
    <source>
        <dbReference type="ARBA" id="ARBA00023015"/>
    </source>
</evidence>
<evidence type="ECO:0000313" key="7">
    <source>
        <dbReference type="Proteomes" id="UP000787635"/>
    </source>
</evidence>
<comment type="caution">
    <text evidence="6">The sequence shown here is derived from an EMBL/GenBank/DDBJ whole genome shotgun (WGS) entry which is preliminary data.</text>
</comment>
<dbReference type="InterPro" id="IPR008920">
    <property type="entry name" value="TF_FadR/GntR_C"/>
</dbReference>
<dbReference type="Gene3D" id="1.20.120.530">
    <property type="entry name" value="GntR ligand-binding domain-like"/>
    <property type="match status" value="1"/>
</dbReference>
<dbReference type="SMART" id="SM00895">
    <property type="entry name" value="FCD"/>
    <property type="match status" value="1"/>
</dbReference>
<dbReference type="SUPFAM" id="SSF48008">
    <property type="entry name" value="GntR ligand-binding domain-like"/>
    <property type="match status" value="1"/>
</dbReference>
<dbReference type="InterPro" id="IPR011711">
    <property type="entry name" value="GntR_C"/>
</dbReference>
<dbReference type="PRINTS" id="PR00035">
    <property type="entry name" value="HTHGNTR"/>
</dbReference>
<keyword evidence="3" id="KW-0804">Transcription</keyword>
<organism evidence="6 7">
    <name type="scientific">Falsiroseomonas selenitidurans</name>
    <dbReference type="NCBI Taxonomy" id="2716335"/>
    <lineage>
        <taxon>Bacteria</taxon>
        <taxon>Pseudomonadati</taxon>
        <taxon>Pseudomonadota</taxon>
        <taxon>Alphaproteobacteria</taxon>
        <taxon>Acetobacterales</taxon>
        <taxon>Roseomonadaceae</taxon>
        <taxon>Falsiroseomonas</taxon>
    </lineage>
</organism>
<dbReference type="Proteomes" id="UP000787635">
    <property type="component" value="Unassembled WGS sequence"/>
</dbReference>
<evidence type="ECO:0000256" key="4">
    <source>
        <dbReference type="SAM" id="MobiDB-lite"/>
    </source>
</evidence>
<keyword evidence="1" id="KW-0805">Transcription regulation</keyword>
<dbReference type="SMART" id="SM00345">
    <property type="entry name" value="HTH_GNTR"/>
    <property type="match status" value="1"/>
</dbReference>
<evidence type="ECO:0000313" key="6">
    <source>
        <dbReference type="EMBL" id="NKC31717.1"/>
    </source>
</evidence>
<accession>A0ABX1E878</accession>
<dbReference type="InterPro" id="IPR000524">
    <property type="entry name" value="Tscrpt_reg_HTH_GntR"/>
</dbReference>
<protein>
    <submittedName>
        <fullName evidence="6">FCD domain-containing protein</fullName>
    </submittedName>
</protein>
<dbReference type="InterPro" id="IPR036390">
    <property type="entry name" value="WH_DNA-bd_sf"/>
</dbReference>
<dbReference type="InterPro" id="IPR036388">
    <property type="entry name" value="WH-like_DNA-bd_sf"/>
</dbReference>
<evidence type="ECO:0000259" key="5">
    <source>
        <dbReference type="PROSITE" id="PS50949"/>
    </source>
</evidence>
<dbReference type="Pfam" id="PF07729">
    <property type="entry name" value="FCD"/>
    <property type="match status" value="1"/>
</dbReference>
<feature type="domain" description="HTH gntR-type" evidence="5">
    <location>
        <begin position="30"/>
        <end position="97"/>
    </location>
</feature>
<dbReference type="Pfam" id="PF00392">
    <property type="entry name" value="GntR"/>
    <property type="match status" value="1"/>
</dbReference>
<dbReference type="PANTHER" id="PTHR43537:SF24">
    <property type="entry name" value="GLUCONATE OPERON TRANSCRIPTIONAL REPRESSOR"/>
    <property type="match status" value="1"/>
</dbReference>
<evidence type="ECO:0000256" key="2">
    <source>
        <dbReference type="ARBA" id="ARBA00023125"/>
    </source>
</evidence>
<dbReference type="RefSeq" id="WP_168031025.1">
    <property type="nucleotide sequence ID" value="NZ_JAAVNE010000018.1"/>
</dbReference>
<reference evidence="6 7" key="1">
    <citation type="submission" date="2020-03" db="EMBL/GenBank/DDBJ databases">
        <title>Roseomonas selenitidurans sp. nov. isolated from urban soil.</title>
        <authorList>
            <person name="Liu H."/>
        </authorList>
    </citation>
    <scope>NUCLEOTIDE SEQUENCE [LARGE SCALE GENOMIC DNA]</scope>
    <source>
        <strain evidence="6 7">BU-1</strain>
    </source>
</reference>
<keyword evidence="2" id="KW-0238">DNA-binding</keyword>
<dbReference type="CDD" id="cd07377">
    <property type="entry name" value="WHTH_GntR"/>
    <property type="match status" value="1"/>
</dbReference>
<dbReference type="Gene3D" id="1.10.10.10">
    <property type="entry name" value="Winged helix-like DNA-binding domain superfamily/Winged helix DNA-binding domain"/>
    <property type="match status" value="1"/>
</dbReference>
<dbReference type="SUPFAM" id="SSF46785">
    <property type="entry name" value="Winged helix' DNA-binding domain"/>
    <property type="match status" value="1"/>
</dbReference>
<feature type="region of interest" description="Disordered" evidence="4">
    <location>
        <begin position="232"/>
        <end position="280"/>
    </location>
</feature>
<dbReference type="EMBL" id="JAAVNE010000018">
    <property type="protein sequence ID" value="NKC31717.1"/>
    <property type="molecule type" value="Genomic_DNA"/>
</dbReference>
<evidence type="ECO:0000256" key="3">
    <source>
        <dbReference type="ARBA" id="ARBA00023163"/>
    </source>
</evidence>
<feature type="compositionally biased region" description="Basic residues" evidence="4">
    <location>
        <begin position="270"/>
        <end position="280"/>
    </location>
</feature>
<dbReference type="PANTHER" id="PTHR43537">
    <property type="entry name" value="TRANSCRIPTIONAL REGULATOR, GNTR FAMILY"/>
    <property type="match status" value="1"/>
</dbReference>
<keyword evidence="7" id="KW-1185">Reference proteome</keyword>
<sequence>MEDENPPVVAPTMPEPRLVEPTALEIVRTRSLASLVAQEIEAMILAGTLAAGERLNEQQLAVRLGVSRGPVREAVRGLERSGLVVSVRNQGSYVRSVSTAEALEIYDLRAALTGLACARLAGTASAADRAALEALVARMDQARRADDAPAYYGLNLDFHAALLARGGGPRTRRLYEDLGNELHLFRRRALVEPENMRESNAEHAGIVAAIAAGDAAAARAAGEAHIAGGKRRFQSTDASATHAGPTHAPDSAARDPGPPPAKAPAAPGGRPRRAARSATN</sequence>
<name>A0ABX1E878_9PROT</name>
<dbReference type="PROSITE" id="PS50949">
    <property type="entry name" value="HTH_GNTR"/>
    <property type="match status" value="1"/>
</dbReference>
<proteinExistence type="predicted"/>